<reference evidence="9" key="1">
    <citation type="journal article" date="2010" name="Genome Biol.">
        <title>Genome sequence of the necrotrophic plant pathogen Pythium ultimum reveals original pathogenicity mechanisms and effector repertoire.</title>
        <authorList>
            <person name="Levesque C.A."/>
            <person name="Brouwer H."/>
            <person name="Cano L."/>
            <person name="Hamilton J.P."/>
            <person name="Holt C."/>
            <person name="Huitema E."/>
            <person name="Raffaele S."/>
            <person name="Robideau G.P."/>
            <person name="Thines M."/>
            <person name="Win J."/>
            <person name="Zerillo M.M."/>
            <person name="Beakes G.W."/>
            <person name="Boore J.L."/>
            <person name="Busam D."/>
            <person name="Dumas B."/>
            <person name="Ferriera S."/>
            <person name="Fuerstenberg S.I."/>
            <person name="Gachon C.M."/>
            <person name="Gaulin E."/>
            <person name="Govers F."/>
            <person name="Grenville-Briggs L."/>
            <person name="Horner N."/>
            <person name="Hostetler J."/>
            <person name="Jiang R.H."/>
            <person name="Johnson J."/>
            <person name="Krajaejun T."/>
            <person name="Lin H."/>
            <person name="Meijer H.J."/>
            <person name="Moore B."/>
            <person name="Morris P."/>
            <person name="Phuntmart V."/>
            <person name="Puiu D."/>
            <person name="Shetty J."/>
            <person name="Stajich J.E."/>
            <person name="Tripathy S."/>
            <person name="Wawra S."/>
            <person name="van West P."/>
            <person name="Whitty B.R."/>
            <person name="Coutinho P.M."/>
            <person name="Henrissat B."/>
            <person name="Martin F."/>
            <person name="Thomas P.D."/>
            <person name="Tyler B.M."/>
            <person name="De Vries R.P."/>
            <person name="Kamoun S."/>
            <person name="Yandell M."/>
            <person name="Tisserat N."/>
            <person name="Buell C.R."/>
        </authorList>
    </citation>
    <scope>NUCLEOTIDE SEQUENCE</scope>
    <source>
        <strain evidence="9">DAOM:BR144</strain>
    </source>
</reference>
<reference evidence="9" key="2">
    <citation type="submission" date="2010-04" db="EMBL/GenBank/DDBJ databases">
        <authorList>
            <person name="Buell R."/>
            <person name="Hamilton J."/>
            <person name="Hostetler J."/>
        </authorList>
    </citation>
    <scope>NUCLEOTIDE SEQUENCE [LARGE SCALE GENOMIC DNA]</scope>
    <source>
        <strain evidence="9">DAOM:BR144</strain>
    </source>
</reference>
<dbReference type="HOGENOM" id="CLU_013430_2_1_1"/>
<keyword evidence="4 6" id="KW-1133">Transmembrane helix</keyword>
<comment type="subcellular location">
    <subcellularLocation>
        <location evidence="1">Membrane</location>
        <topology evidence="1">Multi-pass membrane protein</topology>
    </subcellularLocation>
</comment>
<dbReference type="Pfam" id="PF01545">
    <property type="entry name" value="Cation_efflux"/>
    <property type="match status" value="1"/>
</dbReference>
<dbReference type="Proteomes" id="UP000019132">
    <property type="component" value="Unassembled WGS sequence"/>
</dbReference>
<dbReference type="InParanoid" id="K3WAI3"/>
<dbReference type="OMA" id="CWALRNQ"/>
<dbReference type="InterPro" id="IPR050291">
    <property type="entry name" value="CDF_Transporter"/>
</dbReference>
<evidence type="ECO:0000256" key="5">
    <source>
        <dbReference type="ARBA" id="ARBA00023136"/>
    </source>
</evidence>
<dbReference type="VEuPathDB" id="FungiDB:PYU1_G001972"/>
<keyword evidence="3 6" id="KW-0812">Transmembrane</keyword>
<keyword evidence="5 6" id="KW-0472">Membrane</keyword>
<sequence>MGKKSELKKALKKALTAGDEADAAVLLSAPTADRASADNGTTSYGAIPLARDTAESSDADDFAALIPREPARRSQVAHALLHKQNDLEAQQIPASASHRVQLAINASLVINVMLATAKLYAAISSGSLAVLSSLVDSILDLTSQVLFWYSDKRMHTPSVRYPAGRRRLEPIAVIISATLMGMAAVEVIQKSTETLIAGTKGNLPDLNMSALTILILCVAICVKLVLWFICSRIAKNSPSADALAQDHRNDVFSNAVAVLTSVIAHYQRDLWYLDSIGGILISLYIALSWLATGKEQVEKLAGLQADSAFIDEIYELVDVHHPLLRSDIVRAYHFGNNYLVELEVILPETMCVKDAHDISLALQHKVEALDAVERAFVHVDYAPRDYDEHKDPTIRRDSAQ</sequence>
<proteinExistence type="predicted"/>
<dbReference type="EnsemblProtists" id="PYU1_T001974">
    <property type="protein sequence ID" value="PYU1_T001974"/>
    <property type="gene ID" value="PYU1_G001972"/>
</dbReference>
<evidence type="ECO:0000256" key="3">
    <source>
        <dbReference type="ARBA" id="ARBA00022692"/>
    </source>
</evidence>
<feature type="transmembrane region" description="Helical" evidence="6">
    <location>
        <begin position="129"/>
        <end position="149"/>
    </location>
</feature>
<dbReference type="PANTHER" id="PTHR43840:SF52">
    <property type="entry name" value="CATION EFFLUX FAMILY PROTEIN"/>
    <property type="match status" value="1"/>
</dbReference>
<accession>K3WAI3</accession>
<feature type="transmembrane region" description="Helical" evidence="6">
    <location>
        <begin position="170"/>
        <end position="188"/>
    </location>
</feature>
<evidence type="ECO:0000256" key="6">
    <source>
        <dbReference type="SAM" id="Phobius"/>
    </source>
</evidence>
<dbReference type="FunFam" id="1.20.1510.10:FF:000005">
    <property type="entry name" value="Putative Cation diffusion facilitator 1"/>
    <property type="match status" value="1"/>
</dbReference>
<dbReference type="eggNOG" id="KOG1485">
    <property type="taxonomic scope" value="Eukaryota"/>
</dbReference>
<evidence type="ECO:0000313" key="8">
    <source>
        <dbReference type="EnsemblProtists" id="PYU1_T001974"/>
    </source>
</evidence>
<reference evidence="8" key="3">
    <citation type="submission" date="2015-02" db="UniProtKB">
        <authorList>
            <consortium name="EnsemblProtists"/>
        </authorList>
    </citation>
    <scope>IDENTIFICATION</scope>
    <source>
        <strain evidence="8">DAOM BR144</strain>
    </source>
</reference>
<dbReference type="PANTHER" id="PTHR43840">
    <property type="entry name" value="MITOCHONDRIAL METAL TRANSPORTER 1-RELATED"/>
    <property type="match status" value="1"/>
</dbReference>
<feature type="transmembrane region" description="Helical" evidence="6">
    <location>
        <begin position="102"/>
        <end position="123"/>
    </location>
</feature>
<protein>
    <recommendedName>
        <fullName evidence="7">Cation efflux protein transmembrane domain-containing protein</fullName>
    </recommendedName>
</protein>
<dbReference type="GO" id="GO:0016020">
    <property type="term" value="C:membrane"/>
    <property type="evidence" value="ECO:0007669"/>
    <property type="project" value="UniProtKB-SubCell"/>
</dbReference>
<keyword evidence="2" id="KW-0813">Transport</keyword>
<evidence type="ECO:0000256" key="1">
    <source>
        <dbReference type="ARBA" id="ARBA00004141"/>
    </source>
</evidence>
<evidence type="ECO:0000256" key="2">
    <source>
        <dbReference type="ARBA" id="ARBA00022448"/>
    </source>
</evidence>
<organism evidence="8 9">
    <name type="scientific">Globisporangium ultimum (strain ATCC 200006 / CBS 805.95 / DAOM BR144)</name>
    <name type="common">Pythium ultimum</name>
    <dbReference type="NCBI Taxonomy" id="431595"/>
    <lineage>
        <taxon>Eukaryota</taxon>
        <taxon>Sar</taxon>
        <taxon>Stramenopiles</taxon>
        <taxon>Oomycota</taxon>
        <taxon>Peronosporomycetes</taxon>
        <taxon>Pythiales</taxon>
        <taxon>Pythiaceae</taxon>
        <taxon>Globisporangium</taxon>
    </lineage>
</organism>
<dbReference type="InterPro" id="IPR058533">
    <property type="entry name" value="Cation_efflux_TM"/>
</dbReference>
<dbReference type="Gene3D" id="3.30.70.1350">
    <property type="entry name" value="Cation efflux protein, cytoplasmic domain"/>
    <property type="match status" value="1"/>
</dbReference>
<feature type="transmembrane region" description="Helical" evidence="6">
    <location>
        <begin position="208"/>
        <end position="230"/>
    </location>
</feature>
<name>K3WAI3_GLOUD</name>
<dbReference type="AlphaFoldDB" id="K3WAI3"/>
<dbReference type="EMBL" id="GL376634">
    <property type="status" value="NOT_ANNOTATED_CDS"/>
    <property type="molecule type" value="Genomic_DNA"/>
</dbReference>
<keyword evidence="9" id="KW-1185">Reference proteome</keyword>
<dbReference type="Gene3D" id="1.20.1510.10">
    <property type="entry name" value="Cation efflux protein transmembrane domain"/>
    <property type="match status" value="1"/>
</dbReference>
<dbReference type="SUPFAM" id="SSF160240">
    <property type="entry name" value="Cation efflux protein cytoplasmic domain-like"/>
    <property type="match status" value="1"/>
</dbReference>
<dbReference type="InterPro" id="IPR002524">
    <property type="entry name" value="Cation_efflux"/>
</dbReference>
<dbReference type="GO" id="GO:0008324">
    <property type="term" value="F:monoatomic cation transmembrane transporter activity"/>
    <property type="evidence" value="ECO:0007669"/>
    <property type="project" value="InterPro"/>
</dbReference>
<evidence type="ECO:0000313" key="9">
    <source>
        <dbReference type="Proteomes" id="UP000019132"/>
    </source>
</evidence>
<dbReference type="InterPro" id="IPR036837">
    <property type="entry name" value="Cation_efflux_CTD_sf"/>
</dbReference>
<dbReference type="STRING" id="431595.K3WAI3"/>
<evidence type="ECO:0000256" key="4">
    <source>
        <dbReference type="ARBA" id="ARBA00022989"/>
    </source>
</evidence>
<evidence type="ECO:0000259" key="7">
    <source>
        <dbReference type="Pfam" id="PF01545"/>
    </source>
</evidence>
<dbReference type="InterPro" id="IPR027469">
    <property type="entry name" value="Cation_efflux_TMD_sf"/>
</dbReference>
<feature type="transmembrane region" description="Helical" evidence="6">
    <location>
        <begin position="272"/>
        <end position="291"/>
    </location>
</feature>
<dbReference type="SUPFAM" id="SSF161111">
    <property type="entry name" value="Cation efflux protein transmembrane domain-like"/>
    <property type="match status" value="1"/>
</dbReference>
<feature type="domain" description="Cation efflux protein transmembrane" evidence="7">
    <location>
        <begin position="106"/>
        <end position="300"/>
    </location>
</feature>
<dbReference type="NCBIfam" id="TIGR01297">
    <property type="entry name" value="CDF"/>
    <property type="match status" value="1"/>
</dbReference>